<reference evidence="2" key="1">
    <citation type="journal article" date="2014" name="Front. Microbiol.">
        <title>High frequency of phylogenetically diverse reductive dehalogenase-homologous genes in deep subseafloor sedimentary metagenomes.</title>
        <authorList>
            <person name="Kawai M."/>
            <person name="Futagami T."/>
            <person name="Toyoda A."/>
            <person name="Takaki Y."/>
            <person name="Nishi S."/>
            <person name="Hori S."/>
            <person name="Arai W."/>
            <person name="Tsubouchi T."/>
            <person name="Morono Y."/>
            <person name="Uchiyama I."/>
            <person name="Ito T."/>
            <person name="Fujiyama A."/>
            <person name="Inagaki F."/>
            <person name="Takami H."/>
        </authorList>
    </citation>
    <scope>NUCLEOTIDE SEQUENCE</scope>
    <source>
        <strain evidence="2">Expedition CK06-06</strain>
    </source>
</reference>
<evidence type="ECO:0000259" key="1">
    <source>
        <dbReference type="SMART" id="SM00065"/>
    </source>
</evidence>
<dbReference type="SUPFAM" id="SSF55781">
    <property type="entry name" value="GAF domain-like"/>
    <property type="match status" value="1"/>
</dbReference>
<dbReference type="InterPro" id="IPR013656">
    <property type="entry name" value="PAS_4"/>
</dbReference>
<name>X0WC01_9ZZZZ</name>
<proteinExistence type="predicted"/>
<dbReference type="SMART" id="SM00065">
    <property type="entry name" value="GAF"/>
    <property type="match status" value="1"/>
</dbReference>
<dbReference type="EMBL" id="BARS01027283">
    <property type="protein sequence ID" value="GAG10206.1"/>
    <property type="molecule type" value="Genomic_DNA"/>
</dbReference>
<protein>
    <recommendedName>
        <fullName evidence="1">GAF domain-containing protein</fullName>
    </recommendedName>
</protein>
<dbReference type="InterPro" id="IPR003018">
    <property type="entry name" value="GAF"/>
</dbReference>
<dbReference type="Pfam" id="PF13185">
    <property type="entry name" value="GAF_2"/>
    <property type="match status" value="1"/>
</dbReference>
<feature type="non-terminal residue" evidence="2">
    <location>
        <position position="1"/>
    </location>
</feature>
<dbReference type="InterPro" id="IPR035965">
    <property type="entry name" value="PAS-like_dom_sf"/>
</dbReference>
<dbReference type="Pfam" id="PF08448">
    <property type="entry name" value="PAS_4"/>
    <property type="match status" value="1"/>
</dbReference>
<dbReference type="Gene3D" id="3.30.450.20">
    <property type="entry name" value="PAS domain"/>
    <property type="match status" value="1"/>
</dbReference>
<dbReference type="SUPFAM" id="SSF55785">
    <property type="entry name" value="PYP-like sensor domain (PAS domain)"/>
    <property type="match status" value="1"/>
</dbReference>
<dbReference type="AlphaFoldDB" id="X0WC01"/>
<accession>X0WC01</accession>
<organism evidence="2">
    <name type="scientific">marine sediment metagenome</name>
    <dbReference type="NCBI Taxonomy" id="412755"/>
    <lineage>
        <taxon>unclassified sequences</taxon>
        <taxon>metagenomes</taxon>
        <taxon>ecological metagenomes</taxon>
    </lineage>
</organism>
<evidence type="ECO:0000313" key="2">
    <source>
        <dbReference type="EMBL" id="GAG10206.1"/>
    </source>
</evidence>
<comment type="caution">
    <text evidence="2">The sequence shown here is derived from an EMBL/GenBank/DDBJ whole genome shotgun (WGS) entry which is preliminary data.</text>
</comment>
<sequence length="263" mass="29678">DRLILVDGNPAAERLARLDVDAWRGKEFHEIWPYDREVGLKKRYLEIRDTGETLFFDRVLWKDERVEGYFNVRAFPIPGNHLAVTFDDITDRVRYEERLLALHRHATGLDDLSSEEAVREWTMDVLESLGFEFISYLENTGVHLISRSSRGRHSLRRPLPLDGKGITVKVANEGRSILIKDLSDNSDYVEGPIPALSELAVPVALGDDVIAVINVESQAADAFNEQDQRVLETLAMHVSSATKKLRGEFPVGMDPGKTVPATR</sequence>
<dbReference type="InterPro" id="IPR029016">
    <property type="entry name" value="GAF-like_dom_sf"/>
</dbReference>
<gene>
    <name evidence="2" type="ORF">S01H1_42873</name>
</gene>
<dbReference type="Gene3D" id="3.30.450.40">
    <property type="match status" value="1"/>
</dbReference>
<feature type="domain" description="GAF" evidence="1">
    <location>
        <begin position="81"/>
        <end position="250"/>
    </location>
</feature>